<dbReference type="PANTHER" id="PTHR34853:SF1">
    <property type="entry name" value="LIPASE 5"/>
    <property type="match status" value="1"/>
</dbReference>
<protein>
    <submittedName>
        <fullName evidence="2">Lipase</fullName>
    </submittedName>
</protein>
<proteinExistence type="predicted"/>
<dbReference type="PANTHER" id="PTHR34853">
    <property type="match status" value="1"/>
</dbReference>
<feature type="chain" id="PRO_5046343307" evidence="1">
    <location>
        <begin position="43"/>
        <end position="401"/>
    </location>
</feature>
<dbReference type="InterPro" id="IPR005152">
    <property type="entry name" value="Lipase_secreted"/>
</dbReference>
<evidence type="ECO:0000256" key="1">
    <source>
        <dbReference type="SAM" id="SignalP"/>
    </source>
</evidence>
<dbReference type="Gene3D" id="3.40.50.1820">
    <property type="entry name" value="alpha/beta hydrolase"/>
    <property type="match status" value="2"/>
</dbReference>
<keyword evidence="1" id="KW-0732">Signal</keyword>
<evidence type="ECO:0000313" key="3">
    <source>
        <dbReference type="Proteomes" id="UP000037247"/>
    </source>
</evidence>
<feature type="signal peptide" evidence="1">
    <location>
        <begin position="1"/>
        <end position="42"/>
    </location>
</feature>
<name>A0ABR5IFZ7_9ACTN</name>
<dbReference type="RefSeq" id="WP_049697719.1">
    <property type="nucleotide sequence ID" value="NZ_JAQDQF010000002.1"/>
</dbReference>
<accession>A0ABR5IFZ7</accession>
<evidence type="ECO:0000313" key="2">
    <source>
        <dbReference type="EMBL" id="KNA92499.1"/>
    </source>
</evidence>
<dbReference type="Pfam" id="PF03583">
    <property type="entry name" value="LIP"/>
    <property type="match status" value="1"/>
</dbReference>
<dbReference type="EMBL" id="LDTZ01000014">
    <property type="protein sequence ID" value="KNA92499.1"/>
    <property type="molecule type" value="Genomic_DNA"/>
</dbReference>
<dbReference type="SUPFAM" id="SSF53474">
    <property type="entry name" value="alpha/beta-Hydrolases"/>
    <property type="match status" value="1"/>
</dbReference>
<organism evidence="2 3">
    <name type="scientific">Gordonia jacobaea</name>
    <dbReference type="NCBI Taxonomy" id="122202"/>
    <lineage>
        <taxon>Bacteria</taxon>
        <taxon>Bacillati</taxon>
        <taxon>Actinomycetota</taxon>
        <taxon>Actinomycetes</taxon>
        <taxon>Mycobacteriales</taxon>
        <taxon>Gordoniaceae</taxon>
        <taxon>Gordonia</taxon>
    </lineage>
</organism>
<sequence length="401" mass="42675">MYTVFIVSKRSRVGRRVGVMVSAVAVVAATMSAVIGAPPASAAPSGPSGTVVSTEPLPARITVPGAVNAKRITYWTKGVRDAAALSSGAVYLPPGTPPKGGWPVIAWAHGTTGLADHCAYSIGGPVAVERDWEYLGSWMSRGYAVVASDYVGLGTPGNHPYLNGRVEAHSIVDSVKAARQVYPQLSRKWAVVGQSQGGGAAITTARYATQFGGKDLDYRGAVGTGVPAYIENLVAALGRPSPVRLGGFSPNTTIYVMYILSGLRTSFPEWNINSFLTPYGRYWVDKAETQCDSDNELGALVRSQKVDPGKLLSRPLSDIPGFQAKLTDYMGIPESGYDKPFFIGQGGLDTDVNTPGVLLLVSRLKANNQPVTFRFYPDKDHSGTVNASKVDSIPFVDKLFR</sequence>
<dbReference type="Proteomes" id="UP000037247">
    <property type="component" value="Unassembled WGS sequence"/>
</dbReference>
<dbReference type="InterPro" id="IPR029058">
    <property type="entry name" value="AB_hydrolase_fold"/>
</dbReference>
<keyword evidence="3" id="KW-1185">Reference proteome</keyword>
<reference evidence="2 3" key="1">
    <citation type="submission" date="2015-05" db="EMBL/GenBank/DDBJ databases">
        <title>Draft genome sequence of the bacterium Gordonia jacobaea a new member of the Gordonia genus.</title>
        <authorList>
            <person name="Jimenez-Galisteo G."/>
            <person name="Dominguez A."/>
            <person name="Munoz E."/>
            <person name="Vinas M."/>
        </authorList>
    </citation>
    <scope>NUCLEOTIDE SEQUENCE [LARGE SCALE GENOMIC DNA]</scope>
    <source>
        <strain evidence="3">mv1</strain>
    </source>
</reference>
<gene>
    <name evidence="2" type="ORF">ABW18_04055</name>
</gene>
<comment type="caution">
    <text evidence="2">The sequence shown here is derived from an EMBL/GenBank/DDBJ whole genome shotgun (WGS) entry which is preliminary data.</text>
</comment>
<dbReference type="PIRSF" id="PIRSF029171">
    <property type="entry name" value="Esterase_LipA"/>
    <property type="match status" value="1"/>
</dbReference>